<reference evidence="2" key="1">
    <citation type="journal article" date="2017" name="Nature">
        <title>The sunflower genome provides insights into oil metabolism, flowering and Asterid evolution.</title>
        <authorList>
            <person name="Badouin H."/>
            <person name="Gouzy J."/>
            <person name="Grassa C.J."/>
            <person name="Murat F."/>
            <person name="Staton S.E."/>
            <person name="Cottret L."/>
            <person name="Lelandais-Briere C."/>
            <person name="Owens G.L."/>
            <person name="Carrere S."/>
            <person name="Mayjonade B."/>
            <person name="Legrand L."/>
            <person name="Gill N."/>
            <person name="Kane N.C."/>
            <person name="Bowers J.E."/>
            <person name="Hubner S."/>
            <person name="Bellec A."/>
            <person name="Berard A."/>
            <person name="Berges H."/>
            <person name="Blanchet N."/>
            <person name="Boniface M.C."/>
            <person name="Brunel D."/>
            <person name="Catrice O."/>
            <person name="Chaidir N."/>
            <person name="Claudel C."/>
            <person name="Donnadieu C."/>
            <person name="Faraut T."/>
            <person name="Fievet G."/>
            <person name="Helmstetter N."/>
            <person name="King M."/>
            <person name="Knapp S.J."/>
            <person name="Lai Z."/>
            <person name="Le Paslier M.C."/>
            <person name="Lippi Y."/>
            <person name="Lorenzon L."/>
            <person name="Mandel J.R."/>
            <person name="Marage G."/>
            <person name="Marchand G."/>
            <person name="Marquand E."/>
            <person name="Bret-Mestries E."/>
            <person name="Morien E."/>
            <person name="Nambeesan S."/>
            <person name="Nguyen T."/>
            <person name="Pegot-Espagnet P."/>
            <person name="Pouilly N."/>
            <person name="Raftis F."/>
            <person name="Sallet E."/>
            <person name="Schiex T."/>
            <person name="Thomas J."/>
            <person name="Vandecasteele C."/>
            <person name="Vares D."/>
            <person name="Vear F."/>
            <person name="Vautrin S."/>
            <person name="Crespi M."/>
            <person name="Mangin B."/>
            <person name="Burke J.M."/>
            <person name="Salse J."/>
            <person name="Munos S."/>
            <person name="Vincourt P."/>
            <person name="Rieseberg L.H."/>
            <person name="Langlade N.B."/>
        </authorList>
    </citation>
    <scope>NUCLEOTIDE SEQUENCE [LARGE SCALE GENOMIC DNA]</scope>
    <source>
        <strain evidence="2">cv. SF193</strain>
    </source>
</reference>
<evidence type="ECO:0000313" key="2">
    <source>
        <dbReference type="Proteomes" id="UP000215914"/>
    </source>
</evidence>
<evidence type="ECO:0000313" key="1">
    <source>
        <dbReference type="EMBL" id="OTG19589.1"/>
    </source>
</evidence>
<sequence length="70" mass="8540">MFWRMTGLSTTSPEEINDDEERLLEVSSPRMQRHSALWLTLLWRKLKKKIKCLQVLIRLMLWFSFTQICR</sequence>
<dbReference type="EMBL" id="CM007897">
    <property type="protein sequence ID" value="OTG19589.1"/>
    <property type="molecule type" value="Genomic_DNA"/>
</dbReference>
<accession>A0A251U924</accession>
<proteinExistence type="predicted"/>
<protein>
    <submittedName>
        <fullName evidence="1">Uncharacterized protein</fullName>
    </submittedName>
</protein>
<organism evidence="1 2">
    <name type="scientific">Helianthus annuus</name>
    <name type="common">Common sunflower</name>
    <dbReference type="NCBI Taxonomy" id="4232"/>
    <lineage>
        <taxon>Eukaryota</taxon>
        <taxon>Viridiplantae</taxon>
        <taxon>Streptophyta</taxon>
        <taxon>Embryophyta</taxon>
        <taxon>Tracheophyta</taxon>
        <taxon>Spermatophyta</taxon>
        <taxon>Magnoliopsida</taxon>
        <taxon>eudicotyledons</taxon>
        <taxon>Gunneridae</taxon>
        <taxon>Pentapetalae</taxon>
        <taxon>asterids</taxon>
        <taxon>campanulids</taxon>
        <taxon>Asterales</taxon>
        <taxon>Asteraceae</taxon>
        <taxon>Asteroideae</taxon>
        <taxon>Heliantheae alliance</taxon>
        <taxon>Heliantheae</taxon>
        <taxon>Helianthus</taxon>
    </lineage>
</organism>
<dbReference type="AlphaFoldDB" id="A0A251U924"/>
<gene>
    <name evidence="1" type="ORF">HannXRQ_Chr08g0235791</name>
</gene>
<dbReference type="InParanoid" id="A0A251U924"/>
<keyword evidence="2" id="KW-1185">Reference proteome</keyword>
<name>A0A251U924_HELAN</name>
<dbReference type="Proteomes" id="UP000215914">
    <property type="component" value="Chromosome 8"/>
</dbReference>